<evidence type="ECO:0000256" key="6">
    <source>
        <dbReference type="ARBA" id="ARBA00022967"/>
    </source>
</evidence>
<feature type="domain" description="ABC transporter" evidence="8">
    <location>
        <begin position="2"/>
        <end position="218"/>
    </location>
</feature>
<sequence>MITIRDLRYRAFAIDALDISPGITSVIGKNGSGKSTFLKLCAGIAEPGSGTIFVDTLPPRETDAGYVNEFPDRNILFSTVKDELASPLRFRFTPCEETGHMVQECAERLGIGHLLDRRMGELSGGEKVLVAFAAAVIGRPRVLVLDECDSHLDSGRCGWLEGAIRASGAMYVIRCTQQMDTAASSDHLLFLEKGQVLHAGTPGEVFSRLADTPFYPLSWRCTP</sequence>
<dbReference type="InterPro" id="IPR027417">
    <property type="entry name" value="P-loop_NTPase"/>
</dbReference>
<dbReference type="SUPFAM" id="SSF52540">
    <property type="entry name" value="P-loop containing nucleoside triphosphate hydrolases"/>
    <property type="match status" value="1"/>
</dbReference>
<gene>
    <name evidence="9" type="ordered locus">Mboo_1787</name>
</gene>
<dbReference type="HOGENOM" id="CLU_000604_1_22_2"/>
<keyword evidence="7" id="KW-0472">Membrane</keyword>
<evidence type="ECO:0000256" key="7">
    <source>
        <dbReference type="ARBA" id="ARBA00023136"/>
    </source>
</evidence>
<dbReference type="GO" id="GO:0043190">
    <property type="term" value="C:ATP-binding cassette (ABC) transporter complex"/>
    <property type="evidence" value="ECO:0007669"/>
    <property type="project" value="TreeGrafter"/>
</dbReference>
<proteinExistence type="predicted"/>
<dbReference type="GO" id="GO:0005524">
    <property type="term" value="F:ATP binding"/>
    <property type="evidence" value="ECO:0007669"/>
    <property type="project" value="UniProtKB-KW"/>
</dbReference>
<evidence type="ECO:0000256" key="4">
    <source>
        <dbReference type="ARBA" id="ARBA00022741"/>
    </source>
</evidence>
<dbReference type="eggNOG" id="arCOG00211">
    <property type="taxonomic scope" value="Archaea"/>
</dbReference>
<dbReference type="EMBL" id="CP000780">
    <property type="protein sequence ID" value="ABS56303.1"/>
    <property type="molecule type" value="Genomic_DNA"/>
</dbReference>
<name>A7I992_METB6</name>
<keyword evidence="3" id="KW-1003">Cell membrane</keyword>
<dbReference type="AlphaFoldDB" id="A7I992"/>
<evidence type="ECO:0000256" key="1">
    <source>
        <dbReference type="ARBA" id="ARBA00004202"/>
    </source>
</evidence>
<dbReference type="GO" id="GO:0016887">
    <property type="term" value="F:ATP hydrolysis activity"/>
    <property type="evidence" value="ECO:0007669"/>
    <property type="project" value="InterPro"/>
</dbReference>
<keyword evidence="4" id="KW-0547">Nucleotide-binding</keyword>
<keyword evidence="10" id="KW-1185">Reference proteome</keyword>
<dbReference type="PROSITE" id="PS00211">
    <property type="entry name" value="ABC_TRANSPORTER_1"/>
    <property type="match status" value="1"/>
</dbReference>
<dbReference type="InterPro" id="IPR003439">
    <property type="entry name" value="ABC_transporter-like_ATP-bd"/>
</dbReference>
<dbReference type="GeneID" id="5410103"/>
<accession>A7I992</accession>
<dbReference type="InterPro" id="IPR050095">
    <property type="entry name" value="ECF_ABC_transporter_ATP-bd"/>
</dbReference>
<evidence type="ECO:0000313" key="9">
    <source>
        <dbReference type="EMBL" id="ABS56303.1"/>
    </source>
</evidence>
<protein>
    <submittedName>
        <fullName evidence="9">ABC transporter related</fullName>
    </submittedName>
</protein>
<reference evidence="10" key="1">
    <citation type="journal article" date="2015" name="Microbiology">
        <title>Genome of Methanoregula boonei 6A8 reveals adaptations to oligotrophic peatland environments.</title>
        <authorList>
            <person name="Braeuer S."/>
            <person name="Cadillo-Quiroz H."/>
            <person name="Kyrpides N."/>
            <person name="Woyke T."/>
            <person name="Goodwin L."/>
            <person name="Detter C."/>
            <person name="Podell S."/>
            <person name="Yavitt J.B."/>
            <person name="Zinder S.H."/>
        </authorList>
    </citation>
    <scope>NUCLEOTIDE SEQUENCE [LARGE SCALE GENOMIC DNA]</scope>
    <source>
        <strain evidence="10">DSM 21154 / JCM 14090 / 6A8</strain>
    </source>
</reference>
<dbReference type="PANTHER" id="PTHR43553:SF27">
    <property type="entry name" value="ENERGY-COUPLING FACTOR TRANSPORTER ATP-BINDING PROTEIN ECFA2"/>
    <property type="match status" value="1"/>
</dbReference>
<keyword evidence="2" id="KW-0813">Transport</keyword>
<evidence type="ECO:0000256" key="5">
    <source>
        <dbReference type="ARBA" id="ARBA00022840"/>
    </source>
</evidence>
<evidence type="ECO:0000313" key="10">
    <source>
        <dbReference type="Proteomes" id="UP000002408"/>
    </source>
</evidence>
<dbReference type="Proteomes" id="UP000002408">
    <property type="component" value="Chromosome"/>
</dbReference>
<dbReference type="InterPro" id="IPR017871">
    <property type="entry name" value="ABC_transporter-like_CS"/>
</dbReference>
<evidence type="ECO:0000256" key="2">
    <source>
        <dbReference type="ARBA" id="ARBA00022448"/>
    </source>
</evidence>
<dbReference type="KEGG" id="mbn:Mboo_1787"/>
<dbReference type="STRING" id="456442.Mboo_1787"/>
<keyword evidence="5" id="KW-0067">ATP-binding</keyword>
<comment type="subcellular location">
    <subcellularLocation>
        <location evidence="1">Cell membrane</location>
        <topology evidence="1">Peripheral membrane protein</topology>
    </subcellularLocation>
</comment>
<dbReference type="PROSITE" id="PS50893">
    <property type="entry name" value="ABC_TRANSPORTER_2"/>
    <property type="match status" value="1"/>
</dbReference>
<keyword evidence="6" id="KW-1278">Translocase</keyword>
<organism evidence="9 10">
    <name type="scientific">Methanoregula boonei (strain DSM 21154 / JCM 14090 / 6A8)</name>
    <dbReference type="NCBI Taxonomy" id="456442"/>
    <lineage>
        <taxon>Archaea</taxon>
        <taxon>Methanobacteriati</taxon>
        <taxon>Methanobacteriota</taxon>
        <taxon>Stenosarchaea group</taxon>
        <taxon>Methanomicrobia</taxon>
        <taxon>Methanomicrobiales</taxon>
        <taxon>Methanoregulaceae</taxon>
        <taxon>Methanoregula</taxon>
    </lineage>
</organism>
<dbReference type="GO" id="GO:0042626">
    <property type="term" value="F:ATPase-coupled transmembrane transporter activity"/>
    <property type="evidence" value="ECO:0007669"/>
    <property type="project" value="TreeGrafter"/>
</dbReference>
<dbReference type="PANTHER" id="PTHR43553">
    <property type="entry name" value="HEAVY METAL TRANSPORTER"/>
    <property type="match status" value="1"/>
</dbReference>
<dbReference type="OrthoDB" id="18209at2157"/>
<evidence type="ECO:0000256" key="3">
    <source>
        <dbReference type="ARBA" id="ARBA00022475"/>
    </source>
</evidence>
<evidence type="ECO:0000259" key="8">
    <source>
        <dbReference type="PROSITE" id="PS50893"/>
    </source>
</evidence>
<dbReference type="InterPro" id="IPR003593">
    <property type="entry name" value="AAA+_ATPase"/>
</dbReference>
<dbReference type="Gene3D" id="3.40.50.300">
    <property type="entry name" value="P-loop containing nucleotide triphosphate hydrolases"/>
    <property type="match status" value="1"/>
</dbReference>
<dbReference type="RefSeq" id="WP_012107352.1">
    <property type="nucleotide sequence ID" value="NC_009712.1"/>
</dbReference>
<dbReference type="Pfam" id="PF00005">
    <property type="entry name" value="ABC_tran"/>
    <property type="match status" value="1"/>
</dbReference>
<dbReference type="SMART" id="SM00382">
    <property type="entry name" value="AAA"/>
    <property type="match status" value="1"/>
</dbReference>